<feature type="domain" description="ABM" evidence="1">
    <location>
        <begin position="1"/>
        <end position="71"/>
    </location>
</feature>
<dbReference type="RefSeq" id="WP_408646492.1">
    <property type="nucleotide sequence ID" value="NZ_AP018786.1"/>
</dbReference>
<organism evidence="2 3">
    <name type="scientific">Sutterella megalosphaeroides</name>
    <dbReference type="NCBI Taxonomy" id="2494234"/>
    <lineage>
        <taxon>Bacteria</taxon>
        <taxon>Pseudomonadati</taxon>
        <taxon>Pseudomonadota</taxon>
        <taxon>Betaproteobacteria</taxon>
        <taxon>Burkholderiales</taxon>
        <taxon>Sutterellaceae</taxon>
        <taxon>Sutterella</taxon>
    </lineage>
</organism>
<dbReference type="PROSITE" id="PS51725">
    <property type="entry name" value="ABM"/>
    <property type="match status" value="1"/>
</dbReference>
<dbReference type="InterPro" id="IPR007138">
    <property type="entry name" value="ABM_dom"/>
</dbReference>
<evidence type="ECO:0000313" key="3">
    <source>
        <dbReference type="Proteomes" id="UP000271003"/>
    </source>
</evidence>
<dbReference type="SUPFAM" id="SSF54909">
    <property type="entry name" value="Dimeric alpha+beta barrel"/>
    <property type="match status" value="1"/>
</dbReference>
<evidence type="ECO:0000259" key="1">
    <source>
        <dbReference type="PROSITE" id="PS51725"/>
    </source>
</evidence>
<sequence length="78" mass="9020">MGRESMRLEPGVRVLYSLQAKKDPTSFAILEIYESEEAYRHHIRTLHFRKYKEGTADMVTSLELVDCDPLVPEALIKP</sequence>
<dbReference type="Pfam" id="PF03992">
    <property type="entry name" value="ABM"/>
    <property type="match status" value="1"/>
</dbReference>
<protein>
    <recommendedName>
        <fullName evidence="1">ABM domain-containing protein</fullName>
    </recommendedName>
</protein>
<dbReference type="Gene3D" id="3.30.70.100">
    <property type="match status" value="1"/>
</dbReference>
<dbReference type="EMBL" id="AP018786">
    <property type="protein sequence ID" value="BBF22863.1"/>
    <property type="molecule type" value="Genomic_DNA"/>
</dbReference>
<reference evidence="2 3" key="1">
    <citation type="journal article" date="2018" name="Int. J. Syst. Evol. Microbiol.">
        <title>Mesosutterella multiformis gen. nov., sp. nov., a member of the family Sutterellaceae and Sutterella megalosphaeroides sp. nov., isolated from human faeces.</title>
        <authorList>
            <person name="Sakamoto M."/>
            <person name="Ikeyama N."/>
            <person name="Kunihiro T."/>
            <person name="Iino T."/>
            <person name="Yuki M."/>
            <person name="Ohkuma M."/>
        </authorList>
    </citation>
    <scope>NUCLEOTIDE SEQUENCE [LARGE SCALE GENOMIC DNA]</scope>
    <source>
        <strain evidence="2 3">6FBBBH3</strain>
    </source>
</reference>
<keyword evidence="3" id="KW-1185">Reference proteome</keyword>
<dbReference type="InterPro" id="IPR011008">
    <property type="entry name" value="Dimeric_a/b-barrel"/>
</dbReference>
<name>A0A2Z6I8S8_9BURK</name>
<accession>A0A2Z6I8S8</accession>
<dbReference type="Proteomes" id="UP000271003">
    <property type="component" value="Chromosome"/>
</dbReference>
<evidence type="ECO:0000313" key="2">
    <source>
        <dbReference type="EMBL" id="BBF22863.1"/>
    </source>
</evidence>
<dbReference type="AlphaFoldDB" id="A0A2Z6I8S8"/>
<gene>
    <name evidence="2" type="ORF">SUTMEG_07540</name>
</gene>
<dbReference type="KEGG" id="sutt:SUTMEG_07540"/>
<proteinExistence type="predicted"/>